<keyword evidence="1" id="KW-1133">Transmembrane helix</keyword>
<name>A0A8F2XW23_STRUB</name>
<evidence type="ECO:0000313" key="2">
    <source>
        <dbReference type="EMBL" id="QWX09805.1"/>
    </source>
</evidence>
<protein>
    <recommendedName>
        <fullName evidence="3">Immunity protein BlpL</fullName>
    </recommendedName>
</protein>
<feature type="transmembrane region" description="Helical" evidence="1">
    <location>
        <begin position="53"/>
        <end position="72"/>
    </location>
</feature>
<dbReference type="EMBL" id="MZ189362">
    <property type="protein sequence ID" value="QWX09805.1"/>
    <property type="molecule type" value="Genomic_DNA"/>
</dbReference>
<reference evidence="2" key="1">
    <citation type="submission" date="2021-05" db="EMBL/GenBank/DDBJ databases">
        <title>Ubericin K, a new pore-forming bacteriocin targeting mannose-PTS.</title>
        <authorList>
            <person name="Oftedal T.F."/>
            <person name="Ovchinnikov K.O."/>
            <person name="Hestad K.A."/>
            <person name="Goldbeck O."/>
            <person name="Porcellato D."/>
            <person name="Narvhus J."/>
            <person name="Riedel C."/>
            <person name="Kjos M."/>
            <person name="Diep D.B."/>
        </authorList>
    </citation>
    <scope>NUCLEOTIDE SEQUENCE</scope>
    <source>
        <strain evidence="2">LMG T 4214</strain>
    </source>
</reference>
<feature type="transmembrane region" description="Helical" evidence="1">
    <location>
        <begin position="84"/>
        <end position="104"/>
    </location>
</feature>
<dbReference type="AlphaFoldDB" id="A0A8F2XW23"/>
<proteinExistence type="predicted"/>
<keyword evidence="1" id="KW-0472">Membrane</keyword>
<keyword evidence="1" id="KW-0812">Transmembrane</keyword>
<evidence type="ECO:0000256" key="1">
    <source>
        <dbReference type="SAM" id="Phobius"/>
    </source>
</evidence>
<feature type="transmembrane region" description="Helical" evidence="1">
    <location>
        <begin position="12"/>
        <end position="32"/>
    </location>
</feature>
<accession>A0A8F2XW23</accession>
<gene>
    <name evidence="2" type="ORF">MDIKOOEB_00013</name>
</gene>
<evidence type="ECO:0008006" key="3">
    <source>
        <dbReference type="Google" id="ProtNLM"/>
    </source>
</evidence>
<sequence>MRNHNVLKHVSLQSGFVLCMILVNSAICNYFFTKEIEKEKRLMNMSQTNLETQITLILLFVILAVLCLYRVFTVHEFYQQVISGIGLIISLIFSGLLLWGINFLKNHKKQ</sequence>
<organism evidence="2">
    <name type="scientific">Streptococcus uberis</name>
    <dbReference type="NCBI Taxonomy" id="1349"/>
    <lineage>
        <taxon>Bacteria</taxon>
        <taxon>Bacillati</taxon>
        <taxon>Bacillota</taxon>
        <taxon>Bacilli</taxon>
        <taxon>Lactobacillales</taxon>
        <taxon>Streptococcaceae</taxon>
        <taxon>Streptococcus</taxon>
    </lineage>
</organism>